<gene>
    <name evidence="1" type="ORF">GSCOC_T00040993001</name>
</gene>
<keyword evidence="2" id="KW-1185">Reference proteome</keyword>
<dbReference type="OMA" id="QVFCEQW"/>
<dbReference type="Gramene" id="CDP14486">
    <property type="protein sequence ID" value="CDP14486"/>
    <property type="gene ID" value="GSCOC_T00040993001"/>
</dbReference>
<accession>A0A068V1E6</accession>
<dbReference type="InParanoid" id="A0A068V1E6"/>
<dbReference type="OrthoDB" id="1883156at2759"/>
<dbReference type="PANTHER" id="PTHR35714">
    <property type="entry name" value="OS02G0715300 PROTEIN"/>
    <property type="match status" value="1"/>
</dbReference>
<dbReference type="STRING" id="49390.A0A068V1E6"/>
<dbReference type="PANTHER" id="PTHR35714:SF1">
    <property type="entry name" value="OS02G0715300 PROTEIN"/>
    <property type="match status" value="1"/>
</dbReference>
<dbReference type="PhylomeDB" id="A0A068V1E6"/>
<proteinExistence type="predicted"/>
<dbReference type="EMBL" id="HG739171">
    <property type="protein sequence ID" value="CDP14486.1"/>
    <property type="molecule type" value="Genomic_DNA"/>
</dbReference>
<reference evidence="2" key="1">
    <citation type="journal article" date="2014" name="Science">
        <title>The coffee genome provides insight into the convergent evolution of caffeine biosynthesis.</title>
        <authorList>
            <person name="Denoeud F."/>
            <person name="Carretero-Paulet L."/>
            <person name="Dereeper A."/>
            <person name="Droc G."/>
            <person name="Guyot R."/>
            <person name="Pietrella M."/>
            <person name="Zheng C."/>
            <person name="Alberti A."/>
            <person name="Anthony F."/>
            <person name="Aprea G."/>
            <person name="Aury J.M."/>
            <person name="Bento P."/>
            <person name="Bernard M."/>
            <person name="Bocs S."/>
            <person name="Campa C."/>
            <person name="Cenci A."/>
            <person name="Combes M.C."/>
            <person name="Crouzillat D."/>
            <person name="Da Silva C."/>
            <person name="Daddiego L."/>
            <person name="De Bellis F."/>
            <person name="Dussert S."/>
            <person name="Garsmeur O."/>
            <person name="Gayraud T."/>
            <person name="Guignon V."/>
            <person name="Jahn K."/>
            <person name="Jamilloux V."/>
            <person name="Joet T."/>
            <person name="Labadie K."/>
            <person name="Lan T."/>
            <person name="Leclercq J."/>
            <person name="Lepelley M."/>
            <person name="Leroy T."/>
            <person name="Li L.T."/>
            <person name="Librado P."/>
            <person name="Lopez L."/>
            <person name="Munoz A."/>
            <person name="Noel B."/>
            <person name="Pallavicini A."/>
            <person name="Perrotta G."/>
            <person name="Poncet V."/>
            <person name="Pot D."/>
            <person name="Priyono X."/>
            <person name="Rigoreau M."/>
            <person name="Rouard M."/>
            <person name="Rozas J."/>
            <person name="Tranchant-Dubreuil C."/>
            <person name="VanBuren R."/>
            <person name="Zhang Q."/>
            <person name="Andrade A.C."/>
            <person name="Argout X."/>
            <person name="Bertrand B."/>
            <person name="de Kochko A."/>
            <person name="Graziosi G."/>
            <person name="Henry R.J."/>
            <person name="Jayarama X."/>
            <person name="Ming R."/>
            <person name="Nagai C."/>
            <person name="Rounsley S."/>
            <person name="Sankoff D."/>
            <person name="Giuliano G."/>
            <person name="Albert V.A."/>
            <person name="Wincker P."/>
            <person name="Lashermes P."/>
        </authorList>
    </citation>
    <scope>NUCLEOTIDE SEQUENCE [LARGE SCALE GENOMIC DNA]</scope>
    <source>
        <strain evidence="2">cv. DH200-94</strain>
    </source>
</reference>
<dbReference type="Proteomes" id="UP000295252">
    <property type="component" value="Chromosome XI"/>
</dbReference>
<evidence type="ECO:0000313" key="1">
    <source>
        <dbReference type="EMBL" id="CDP14486.1"/>
    </source>
</evidence>
<dbReference type="AlphaFoldDB" id="A0A068V1E6"/>
<evidence type="ECO:0000313" key="2">
    <source>
        <dbReference type="Proteomes" id="UP000295252"/>
    </source>
</evidence>
<name>A0A068V1E6_COFCA</name>
<sequence length="580" mass="64114">MQMQLQPSSSAMMMMISSSSSPSSYRWSSSWAGAFRRSKSTSSMGTADHHHQYGGGGGDSIIRKWWEWGWGWILSRKPTFAKDLEMNEAESAALGRQSKGSWRHIFYKVKSELGKLVGSSDNAGLPQTIRYGSSSKNFDRGNTTTYNCHFLCCYGMALSANTAVFGHLRMAFNASLKNCPSSSPSLRQTLFIHPRHHSSNATCRFPRVKFFAVPANAKTAITEETPRSHSTSTTIGTSWAEFAEKVSGEWDGYGADFSKDGEPMELPESVVPQAYRDWEVKVFDWQTQCPTLAHPTHSQLTYKLIRLLPTVGCEADAATTYSLLERNINLLATAAAARPAAATAFAYQSNGCYVAVWPKENGGSLVQLELEHCLIHPRDRESRVRIIQAVRINQQPPAEDGDDHGEPINMMQLEGIQVFCEQWYGPFRNGEQLGGCAIRDSAFASTPALTSCQVTGLWQGLPATATFQPDNSREEEERVNFRELVVDDDDSVPLSVSRDGSSLIPLPKQLWSSSNQEEEQGETWFQVGWLLDRGLAITSKCSFSADAKLKASASNFISSFIPSLLEVVIACETAKELMTN</sequence>
<organism evidence="1 2">
    <name type="scientific">Coffea canephora</name>
    <name type="common">Robusta coffee</name>
    <dbReference type="NCBI Taxonomy" id="49390"/>
    <lineage>
        <taxon>Eukaryota</taxon>
        <taxon>Viridiplantae</taxon>
        <taxon>Streptophyta</taxon>
        <taxon>Embryophyta</taxon>
        <taxon>Tracheophyta</taxon>
        <taxon>Spermatophyta</taxon>
        <taxon>Magnoliopsida</taxon>
        <taxon>eudicotyledons</taxon>
        <taxon>Gunneridae</taxon>
        <taxon>Pentapetalae</taxon>
        <taxon>asterids</taxon>
        <taxon>lamiids</taxon>
        <taxon>Gentianales</taxon>
        <taxon>Rubiaceae</taxon>
        <taxon>Ixoroideae</taxon>
        <taxon>Gardenieae complex</taxon>
        <taxon>Bertiereae - Coffeeae clade</taxon>
        <taxon>Coffeeae</taxon>
        <taxon>Coffea</taxon>
    </lineage>
</organism>
<dbReference type="FunCoup" id="A0A068V1E6">
    <property type="interactions" value="1335"/>
</dbReference>
<protein>
    <submittedName>
        <fullName evidence="1">Uncharacterized protein</fullName>
    </submittedName>
</protein>